<reference evidence="2" key="1">
    <citation type="submission" date="2022-11" db="EMBL/GenBank/DDBJ databases">
        <authorList>
            <person name="Petersen C."/>
        </authorList>
    </citation>
    <scope>NUCLEOTIDE SEQUENCE</scope>
    <source>
        <strain evidence="2">IBT 22155</strain>
    </source>
</reference>
<keyword evidence="3" id="KW-1185">Reference proteome</keyword>
<feature type="compositionally biased region" description="Polar residues" evidence="1">
    <location>
        <begin position="176"/>
        <end position="202"/>
    </location>
</feature>
<comment type="caution">
    <text evidence="2">The sequence shown here is derived from an EMBL/GenBank/DDBJ whole genome shotgun (WGS) entry which is preliminary data.</text>
</comment>
<sequence length="383" mass="41400">MASPTYPNDPFGLNQFVNDMYDPNASLMSFDLNGTNEPSMAMPSNNSNAFNDSELVALIQAHMASNHQMPADGVMEPTQNARPFNEAQAPVSTGPDMNVPSASLDGDANNTQYLGGAVAGVNQTSPGMTTSDHQVTGHEGNGHQVNEQDHQLNGQSHQLNGQSMPVNTPQPVTPGQGDQLNGQSMPVNTPQPMTSGQGDQLNGQSMPVNTHQPVTPGQGDQLNGQSMPMTPPQSVTPGQGYRFNGQSMPVNTPQFVTPGQGYQFNGQSMRRVRAIDNADYANYVSPVVASRNGSSKTPMVKVARNCINKLAQKRPQLYQLTPAASRGPKKGKTSAQQVQAATECRIWQLEGMIQRQKKEYLMLAEKFNKTLKDLHKAQNELKK</sequence>
<feature type="region of interest" description="Disordered" evidence="1">
    <location>
        <begin position="125"/>
        <end position="202"/>
    </location>
</feature>
<reference evidence="2" key="2">
    <citation type="journal article" date="2023" name="IMA Fungus">
        <title>Comparative genomic study of the Penicillium genus elucidates a diverse pangenome and 15 lateral gene transfer events.</title>
        <authorList>
            <person name="Petersen C."/>
            <person name="Sorensen T."/>
            <person name="Nielsen M.R."/>
            <person name="Sondergaard T.E."/>
            <person name="Sorensen J.L."/>
            <person name="Fitzpatrick D.A."/>
            <person name="Frisvad J.C."/>
            <person name="Nielsen K.L."/>
        </authorList>
    </citation>
    <scope>NUCLEOTIDE SEQUENCE</scope>
    <source>
        <strain evidence="2">IBT 22155</strain>
    </source>
</reference>
<proteinExistence type="predicted"/>
<dbReference type="OrthoDB" id="4376309at2759"/>
<evidence type="ECO:0000313" key="2">
    <source>
        <dbReference type="EMBL" id="KAJ5145528.1"/>
    </source>
</evidence>
<gene>
    <name evidence="2" type="ORF">N7515_000092</name>
</gene>
<organism evidence="2 3">
    <name type="scientific">Penicillium bovifimosum</name>
    <dbReference type="NCBI Taxonomy" id="126998"/>
    <lineage>
        <taxon>Eukaryota</taxon>
        <taxon>Fungi</taxon>
        <taxon>Dikarya</taxon>
        <taxon>Ascomycota</taxon>
        <taxon>Pezizomycotina</taxon>
        <taxon>Eurotiomycetes</taxon>
        <taxon>Eurotiomycetidae</taxon>
        <taxon>Eurotiales</taxon>
        <taxon>Aspergillaceae</taxon>
        <taxon>Penicillium</taxon>
    </lineage>
</organism>
<dbReference type="EMBL" id="JAPQKL010000001">
    <property type="protein sequence ID" value="KAJ5145528.1"/>
    <property type="molecule type" value="Genomic_DNA"/>
</dbReference>
<evidence type="ECO:0000313" key="3">
    <source>
        <dbReference type="Proteomes" id="UP001149079"/>
    </source>
</evidence>
<feature type="compositionally biased region" description="Polar residues" evidence="1">
    <location>
        <begin position="125"/>
        <end position="134"/>
    </location>
</feature>
<accession>A0A9W9HF33</accession>
<evidence type="ECO:0000256" key="1">
    <source>
        <dbReference type="SAM" id="MobiDB-lite"/>
    </source>
</evidence>
<dbReference type="AlphaFoldDB" id="A0A9W9HF33"/>
<protein>
    <submittedName>
        <fullName evidence="2">Uncharacterized protein</fullName>
    </submittedName>
</protein>
<feature type="compositionally biased region" description="Polar residues" evidence="1">
    <location>
        <begin position="151"/>
        <end position="170"/>
    </location>
</feature>
<name>A0A9W9HF33_9EURO</name>
<dbReference type="Proteomes" id="UP001149079">
    <property type="component" value="Unassembled WGS sequence"/>
</dbReference>
<dbReference type="GeneID" id="81400006"/>
<dbReference type="RefSeq" id="XP_056526002.1">
    <property type="nucleotide sequence ID" value="XM_056660836.1"/>
</dbReference>